<protein>
    <submittedName>
        <fullName evidence="2">Uncharacterized protein</fullName>
    </submittedName>
</protein>
<dbReference type="Proteomes" id="UP000053825">
    <property type="component" value="Unassembled WGS sequence"/>
</dbReference>
<evidence type="ECO:0000256" key="1">
    <source>
        <dbReference type="SAM" id="MobiDB-lite"/>
    </source>
</evidence>
<evidence type="ECO:0000313" key="3">
    <source>
        <dbReference type="Proteomes" id="UP000053825"/>
    </source>
</evidence>
<feature type="region of interest" description="Disordered" evidence="1">
    <location>
        <begin position="1"/>
        <end position="20"/>
    </location>
</feature>
<accession>A0A0L7R5Y1</accession>
<proteinExistence type="predicted"/>
<evidence type="ECO:0000313" key="2">
    <source>
        <dbReference type="EMBL" id="KOC66297.1"/>
    </source>
</evidence>
<name>A0A0L7R5Y1_9HYME</name>
<gene>
    <name evidence="2" type="ORF">WH47_07366</name>
</gene>
<dbReference type="AlphaFoldDB" id="A0A0L7R5Y1"/>
<reference evidence="2 3" key="1">
    <citation type="submission" date="2015-07" db="EMBL/GenBank/DDBJ databases">
        <title>The genome of Habropoda laboriosa.</title>
        <authorList>
            <person name="Pan H."/>
            <person name="Kapheim K."/>
        </authorList>
    </citation>
    <scope>NUCLEOTIDE SEQUENCE [LARGE SCALE GENOMIC DNA]</scope>
    <source>
        <strain evidence="2">0110345459</strain>
    </source>
</reference>
<dbReference type="EMBL" id="KQ414648">
    <property type="protein sequence ID" value="KOC66297.1"/>
    <property type="molecule type" value="Genomic_DNA"/>
</dbReference>
<organism evidence="2 3">
    <name type="scientific">Habropoda laboriosa</name>
    <dbReference type="NCBI Taxonomy" id="597456"/>
    <lineage>
        <taxon>Eukaryota</taxon>
        <taxon>Metazoa</taxon>
        <taxon>Ecdysozoa</taxon>
        <taxon>Arthropoda</taxon>
        <taxon>Hexapoda</taxon>
        <taxon>Insecta</taxon>
        <taxon>Pterygota</taxon>
        <taxon>Neoptera</taxon>
        <taxon>Endopterygota</taxon>
        <taxon>Hymenoptera</taxon>
        <taxon>Apocrita</taxon>
        <taxon>Aculeata</taxon>
        <taxon>Apoidea</taxon>
        <taxon>Anthophila</taxon>
        <taxon>Apidae</taxon>
        <taxon>Habropoda</taxon>
    </lineage>
</organism>
<sequence length="160" mass="17245">MDRSAEMQPTHAKLLKGQGPTVPLQYTKGPLVSICVQPISLSGSLQTKKRGSVLSTLLNALLYRKEDSQPPPKQSEKKDTTDPRQSKRDSDRIRDRIEACLCSLSVLTLRLPLRLAPRVISSSDRANTTLAFSTGDTSEESRGACPDTACPLGGPAAPSD</sequence>
<feature type="region of interest" description="Disordered" evidence="1">
    <location>
        <begin position="63"/>
        <end position="92"/>
    </location>
</feature>
<feature type="region of interest" description="Disordered" evidence="1">
    <location>
        <begin position="132"/>
        <end position="160"/>
    </location>
</feature>
<keyword evidence="3" id="KW-1185">Reference proteome</keyword>